<dbReference type="Pfam" id="PF00106">
    <property type="entry name" value="adh_short"/>
    <property type="match status" value="1"/>
</dbReference>
<protein>
    <submittedName>
        <fullName evidence="4">Short-chain dehydrogenase</fullName>
    </submittedName>
</protein>
<dbReference type="FunFam" id="3.40.50.720:FF:000399">
    <property type="entry name" value="Probable oxidoreductase"/>
    <property type="match status" value="1"/>
</dbReference>
<dbReference type="InterPro" id="IPR036291">
    <property type="entry name" value="NAD(P)-bd_dom_sf"/>
</dbReference>
<reference evidence="4 5" key="1">
    <citation type="submission" date="2016-06" db="EMBL/GenBank/DDBJ databases">
        <authorList>
            <person name="Kjaerup R.B."/>
            <person name="Dalgaard T.S."/>
            <person name="Juul-Madsen H.R."/>
        </authorList>
    </citation>
    <scope>NUCLEOTIDE SEQUENCE [LARGE SCALE GENOMIC DNA]</scope>
    <source>
        <strain evidence="4 5">E2464</strain>
    </source>
</reference>
<name>A0A1A2RX74_9MYCO</name>
<evidence type="ECO:0000256" key="2">
    <source>
        <dbReference type="ARBA" id="ARBA00023002"/>
    </source>
</evidence>
<proteinExistence type="inferred from homology"/>
<evidence type="ECO:0000256" key="3">
    <source>
        <dbReference type="RuleBase" id="RU000363"/>
    </source>
</evidence>
<evidence type="ECO:0000313" key="5">
    <source>
        <dbReference type="Proteomes" id="UP000093861"/>
    </source>
</evidence>
<dbReference type="RefSeq" id="WP_064953072.1">
    <property type="nucleotide sequence ID" value="NZ_LZJS01000125.1"/>
</dbReference>
<dbReference type="EMBL" id="LZJS01000125">
    <property type="protein sequence ID" value="OBH56578.1"/>
    <property type="molecule type" value="Genomic_DNA"/>
</dbReference>
<accession>A0A1A2RX74</accession>
<dbReference type="Proteomes" id="UP000093861">
    <property type="component" value="Unassembled WGS sequence"/>
</dbReference>
<dbReference type="InterPro" id="IPR002347">
    <property type="entry name" value="SDR_fam"/>
</dbReference>
<dbReference type="SUPFAM" id="SSF51735">
    <property type="entry name" value="NAD(P)-binding Rossmann-fold domains"/>
    <property type="match status" value="1"/>
</dbReference>
<dbReference type="AlphaFoldDB" id="A0A1A2RX74"/>
<dbReference type="PRINTS" id="PR00080">
    <property type="entry name" value="SDRFAMILY"/>
</dbReference>
<evidence type="ECO:0000256" key="1">
    <source>
        <dbReference type="ARBA" id="ARBA00006484"/>
    </source>
</evidence>
<gene>
    <name evidence="4" type="ORF">A5685_07590</name>
</gene>
<sequence>MASNLVATVPDLSGKLAVVTGANSGLGFGLTRRLSAAGADVVMAIRNRAKGEAAIDEIRSTVPGAKLTIKSLDLSSLESVAALGEELNTEGRPLDILINNAGVMTPPERASTADGFELQFGSNHLGHFALTARLLPLLRAAKGARVVSLSSLAARQSGKIHFEDPQFEKSYSAMSAYGQSKLAVLMFALELDRRSRAAGWGIVSNAAHPGLTKTNLQIAGPSHGREKPALMERLYKASWRFTPFLWQEIDEGILPALYAAAAPQAEGGAFYGPRGPFEAAGGGVALAKVPQRARNEDDCRRLWELSAQLTGVGFPTAN</sequence>
<evidence type="ECO:0000313" key="4">
    <source>
        <dbReference type="EMBL" id="OBH56578.1"/>
    </source>
</evidence>
<dbReference type="PRINTS" id="PR00081">
    <property type="entry name" value="GDHRDH"/>
</dbReference>
<dbReference type="Gene3D" id="3.40.50.720">
    <property type="entry name" value="NAD(P)-binding Rossmann-like Domain"/>
    <property type="match status" value="1"/>
</dbReference>
<comment type="similarity">
    <text evidence="1 3">Belongs to the short-chain dehydrogenases/reductases (SDR) family.</text>
</comment>
<organism evidence="4 5">
    <name type="scientific">Mycobacterium colombiense</name>
    <dbReference type="NCBI Taxonomy" id="339268"/>
    <lineage>
        <taxon>Bacteria</taxon>
        <taxon>Bacillati</taxon>
        <taxon>Actinomycetota</taxon>
        <taxon>Actinomycetes</taxon>
        <taxon>Mycobacteriales</taxon>
        <taxon>Mycobacteriaceae</taxon>
        <taxon>Mycobacterium</taxon>
        <taxon>Mycobacterium avium complex (MAC)</taxon>
    </lineage>
</organism>
<dbReference type="NCBIfam" id="NF004846">
    <property type="entry name" value="PRK06197.1"/>
    <property type="match status" value="1"/>
</dbReference>
<dbReference type="PANTHER" id="PTHR24320">
    <property type="entry name" value="RETINOL DEHYDROGENASE"/>
    <property type="match status" value="1"/>
</dbReference>
<keyword evidence="2" id="KW-0560">Oxidoreductase</keyword>
<dbReference type="GO" id="GO:0016491">
    <property type="term" value="F:oxidoreductase activity"/>
    <property type="evidence" value="ECO:0007669"/>
    <property type="project" value="UniProtKB-KW"/>
</dbReference>
<comment type="caution">
    <text evidence="4">The sequence shown here is derived from an EMBL/GenBank/DDBJ whole genome shotgun (WGS) entry which is preliminary data.</text>
</comment>
<dbReference type="PANTHER" id="PTHR24320:SF148">
    <property type="entry name" value="NAD(P)-BINDING ROSSMANN-FOLD SUPERFAMILY PROTEIN"/>
    <property type="match status" value="1"/>
</dbReference>
<dbReference type="NCBIfam" id="NF004513">
    <property type="entry name" value="PRK05854.1"/>
    <property type="match status" value="1"/>
</dbReference>